<feature type="non-terminal residue" evidence="2">
    <location>
        <position position="1"/>
    </location>
</feature>
<dbReference type="Proteomes" id="UP001189429">
    <property type="component" value="Unassembled WGS sequence"/>
</dbReference>
<accession>A0ABN9V685</accession>
<keyword evidence="1" id="KW-0175">Coiled coil</keyword>
<comment type="caution">
    <text evidence="2">The sequence shown here is derived from an EMBL/GenBank/DDBJ whole genome shotgun (WGS) entry which is preliminary data.</text>
</comment>
<reference evidence="2" key="1">
    <citation type="submission" date="2023-10" db="EMBL/GenBank/DDBJ databases">
        <authorList>
            <person name="Chen Y."/>
            <person name="Shah S."/>
            <person name="Dougan E. K."/>
            <person name="Thang M."/>
            <person name="Chan C."/>
        </authorList>
    </citation>
    <scope>NUCLEOTIDE SEQUENCE [LARGE SCALE GENOMIC DNA]</scope>
</reference>
<name>A0ABN9V685_9DINO</name>
<feature type="coiled-coil region" evidence="1">
    <location>
        <begin position="1"/>
        <end position="35"/>
    </location>
</feature>
<evidence type="ECO:0000313" key="2">
    <source>
        <dbReference type="EMBL" id="CAK0868164.1"/>
    </source>
</evidence>
<feature type="non-terminal residue" evidence="2">
    <location>
        <position position="163"/>
    </location>
</feature>
<organism evidence="2 3">
    <name type="scientific">Prorocentrum cordatum</name>
    <dbReference type="NCBI Taxonomy" id="2364126"/>
    <lineage>
        <taxon>Eukaryota</taxon>
        <taxon>Sar</taxon>
        <taxon>Alveolata</taxon>
        <taxon>Dinophyceae</taxon>
        <taxon>Prorocentrales</taxon>
        <taxon>Prorocentraceae</taxon>
        <taxon>Prorocentrum</taxon>
    </lineage>
</organism>
<protein>
    <submittedName>
        <fullName evidence="2">Uncharacterized protein</fullName>
    </submittedName>
</protein>
<evidence type="ECO:0000313" key="3">
    <source>
        <dbReference type="Proteomes" id="UP001189429"/>
    </source>
</evidence>
<gene>
    <name evidence="2" type="ORF">PCOR1329_LOCUS54915</name>
</gene>
<keyword evidence="3" id="KW-1185">Reference proteome</keyword>
<evidence type="ECO:0000256" key="1">
    <source>
        <dbReference type="SAM" id="Coils"/>
    </source>
</evidence>
<dbReference type="EMBL" id="CAUYUJ010016723">
    <property type="protein sequence ID" value="CAK0868164.1"/>
    <property type="molecule type" value="Genomic_DNA"/>
</dbReference>
<proteinExistence type="predicted"/>
<sequence length="163" mass="17611">AKRLREEHAQKQLVIDELVAELTVLSDSLAEADDEVARLGVEVQRLGADRAPPHTTGKFTLHELLPKFNVNVQQLGELAVELGLGPSLQAELEMSADVSGMLQEPQAKLPAAQVPVLAEEAARNDMDIDIDLMKSAELRDALEAAGLTQPDEATDADMRVALK</sequence>